<dbReference type="VEuPathDB" id="VectorBase:GPAI036547"/>
<sequence length="74" mass="8471">MADKSVVEVYIFNHAALIVRDSDLVKSIPVKDFTYFSNRYGICDSLRAYNVFLSNFNNYLFPPNMVIERNIGSG</sequence>
<dbReference type="Proteomes" id="UP000092445">
    <property type="component" value="Unassembled WGS sequence"/>
</dbReference>
<reference evidence="2" key="1">
    <citation type="submission" date="2014-03" db="EMBL/GenBank/DDBJ databases">
        <authorList>
            <person name="Aksoy S."/>
            <person name="Warren W."/>
            <person name="Wilson R.K."/>
        </authorList>
    </citation>
    <scope>NUCLEOTIDE SEQUENCE [LARGE SCALE GENOMIC DNA]</scope>
    <source>
        <strain evidence="2">IAEA</strain>
    </source>
</reference>
<accession>A0A1B0A7C2</accession>
<name>A0A1B0A7C2_GLOPL</name>
<reference evidence="1" key="2">
    <citation type="submission" date="2020-05" db="UniProtKB">
        <authorList>
            <consortium name="EnsemblMetazoa"/>
        </authorList>
    </citation>
    <scope>IDENTIFICATION</scope>
    <source>
        <strain evidence="1">IAEA</strain>
    </source>
</reference>
<dbReference type="AlphaFoldDB" id="A0A1B0A7C2"/>
<dbReference type="EnsemblMetazoa" id="GPAI036547-RA">
    <property type="protein sequence ID" value="GPAI036547-PA"/>
    <property type="gene ID" value="GPAI036547"/>
</dbReference>
<evidence type="ECO:0000313" key="2">
    <source>
        <dbReference type="Proteomes" id="UP000092445"/>
    </source>
</evidence>
<keyword evidence="2" id="KW-1185">Reference proteome</keyword>
<organism evidence="1 2">
    <name type="scientific">Glossina pallidipes</name>
    <name type="common">Tsetse fly</name>
    <dbReference type="NCBI Taxonomy" id="7398"/>
    <lineage>
        <taxon>Eukaryota</taxon>
        <taxon>Metazoa</taxon>
        <taxon>Ecdysozoa</taxon>
        <taxon>Arthropoda</taxon>
        <taxon>Hexapoda</taxon>
        <taxon>Insecta</taxon>
        <taxon>Pterygota</taxon>
        <taxon>Neoptera</taxon>
        <taxon>Endopterygota</taxon>
        <taxon>Diptera</taxon>
        <taxon>Brachycera</taxon>
        <taxon>Muscomorpha</taxon>
        <taxon>Hippoboscoidea</taxon>
        <taxon>Glossinidae</taxon>
        <taxon>Glossina</taxon>
    </lineage>
</organism>
<protein>
    <submittedName>
        <fullName evidence="1">Uncharacterized protein</fullName>
    </submittedName>
</protein>
<evidence type="ECO:0000313" key="1">
    <source>
        <dbReference type="EnsemblMetazoa" id="GPAI036547-PA"/>
    </source>
</evidence>
<dbReference type="STRING" id="7398.A0A1B0A7C2"/>
<proteinExistence type="predicted"/>